<dbReference type="Proteomes" id="UP000693970">
    <property type="component" value="Unassembled WGS sequence"/>
</dbReference>
<dbReference type="EMBL" id="JAGRRH010000006">
    <property type="protein sequence ID" value="KAG7368061.1"/>
    <property type="molecule type" value="Genomic_DNA"/>
</dbReference>
<accession>A0A9K3LW05</accession>
<keyword evidence="2" id="KW-1185">Reference proteome</keyword>
<evidence type="ECO:0000313" key="2">
    <source>
        <dbReference type="Proteomes" id="UP000693970"/>
    </source>
</evidence>
<name>A0A9K3LW05_9STRA</name>
<proteinExistence type="predicted"/>
<organism evidence="1 2">
    <name type="scientific">Nitzschia inconspicua</name>
    <dbReference type="NCBI Taxonomy" id="303405"/>
    <lineage>
        <taxon>Eukaryota</taxon>
        <taxon>Sar</taxon>
        <taxon>Stramenopiles</taxon>
        <taxon>Ochrophyta</taxon>
        <taxon>Bacillariophyta</taxon>
        <taxon>Bacillariophyceae</taxon>
        <taxon>Bacillariophycidae</taxon>
        <taxon>Bacillariales</taxon>
        <taxon>Bacillariaceae</taxon>
        <taxon>Nitzschia</taxon>
    </lineage>
</organism>
<comment type="caution">
    <text evidence="1">The sequence shown here is derived from an EMBL/GenBank/DDBJ whole genome shotgun (WGS) entry which is preliminary data.</text>
</comment>
<gene>
    <name evidence="1" type="ORF">IV203_030804</name>
</gene>
<protein>
    <submittedName>
        <fullName evidence="1">Uncharacterized protein</fullName>
    </submittedName>
</protein>
<dbReference type="AlphaFoldDB" id="A0A9K3LW05"/>
<reference evidence="1" key="2">
    <citation type="submission" date="2021-04" db="EMBL/GenBank/DDBJ databases">
        <authorList>
            <person name="Podell S."/>
        </authorList>
    </citation>
    <scope>NUCLEOTIDE SEQUENCE</scope>
    <source>
        <strain evidence="1">Hildebrandi</strain>
    </source>
</reference>
<evidence type="ECO:0000313" key="1">
    <source>
        <dbReference type="EMBL" id="KAG7368061.1"/>
    </source>
</evidence>
<reference evidence="1" key="1">
    <citation type="journal article" date="2021" name="Sci. Rep.">
        <title>Diploid genomic architecture of Nitzschia inconspicua, an elite biomass production diatom.</title>
        <authorList>
            <person name="Oliver A."/>
            <person name="Podell S."/>
            <person name="Pinowska A."/>
            <person name="Traller J.C."/>
            <person name="Smith S.R."/>
            <person name="McClure R."/>
            <person name="Beliaev A."/>
            <person name="Bohutskyi P."/>
            <person name="Hill E.A."/>
            <person name="Rabines A."/>
            <person name="Zheng H."/>
            <person name="Allen L.Z."/>
            <person name="Kuo A."/>
            <person name="Grigoriev I.V."/>
            <person name="Allen A.E."/>
            <person name="Hazlebeck D."/>
            <person name="Allen E.E."/>
        </authorList>
    </citation>
    <scope>NUCLEOTIDE SEQUENCE</scope>
    <source>
        <strain evidence="1">Hildebrandi</strain>
    </source>
</reference>
<sequence>MPPFSEDDYDLSRVQALLSLSAKLRNHEQQVRRNRKVQFASELHIECFDAIPFECRPFYWLSRKEFEDIKRDCADTVARSKLGKEVVTRGLESSLMTGEVFLRSYLHRRGAIRAVLKEQIFQRETGYSDADDIAEAYGEFSKKSMEMARNRAKQDEILVNDPK</sequence>